<accession>D8RH71</accession>
<reference evidence="3 4" key="1">
    <citation type="journal article" date="2011" name="Science">
        <title>The Selaginella genome identifies genetic changes associated with the evolution of vascular plants.</title>
        <authorList>
            <person name="Banks J.A."/>
            <person name="Nishiyama T."/>
            <person name="Hasebe M."/>
            <person name="Bowman J.L."/>
            <person name="Gribskov M."/>
            <person name="dePamphilis C."/>
            <person name="Albert V.A."/>
            <person name="Aono N."/>
            <person name="Aoyama T."/>
            <person name="Ambrose B.A."/>
            <person name="Ashton N.W."/>
            <person name="Axtell M.J."/>
            <person name="Barker E."/>
            <person name="Barker M.S."/>
            <person name="Bennetzen J.L."/>
            <person name="Bonawitz N.D."/>
            <person name="Chapple C."/>
            <person name="Cheng C."/>
            <person name="Correa L.G."/>
            <person name="Dacre M."/>
            <person name="DeBarry J."/>
            <person name="Dreyer I."/>
            <person name="Elias M."/>
            <person name="Engstrom E.M."/>
            <person name="Estelle M."/>
            <person name="Feng L."/>
            <person name="Finet C."/>
            <person name="Floyd S.K."/>
            <person name="Frommer W.B."/>
            <person name="Fujita T."/>
            <person name="Gramzow L."/>
            <person name="Gutensohn M."/>
            <person name="Harholt J."/>
            <person name="Hattori M."/>
            <person name="Heyl A."/>
            <person name="Hirai T."/>
            <person name="Hiwatashi Y."/>
            <person name="Ishikawa M."/>
            <person name="Iwata M."/>
            <person name="Karol K.G."/>
            <person name="Koehler B."/>
            <person name="Kolukisaoglu U."/>
            <person name="Kubo M."/>
            <person name="Kurata T."/>
            <person name="Lalonde S."/>
            <person name="Li K."/>
            <person name="Li Y."/>
            <person name="Litt A."/>
            <person name="Lyons E."/>
            <person name="Manning G."/>
            <person name="Maruyama T."/>
            <person name="Michael T.P."/>
            <person name="Mikami K."/>
            <person name="Miyazaki S."/>
            <person name="Morinaga S."/>
            <person name="Murata T."/>
            <person name="Mueller-Roeber B."/>
            <person name="Nelson D.R."/>
            <person name="Obara M."/>
            <person name="Oguri Y."/>
            <person name="Olmstead R.G."/>
            <person name="Onodera N."/>
            <person name="Petersen B.L."/>
            <person name="Pils B."/>
            <person name="Prigge M."/>
            <person name="Rensing S.A."/>
            <person name="Riano-Pachon D.M."/>
            <person name="Roberts A.W."/>
            <person name="Sato Y."/>
            <person name="Scheller H.V."/>
            <person name="Schulz B."/>
            <person name="Schulz C."/>
            <person name="Shakirov E.V."/>
            <person name="Shibagaki N."/>
            <person name="Shinohara N."/>
            <person name="Shippen D.E."/>
            <person name="Soerensen I."/>
            <person name="Sotooka R."/>
            <person name="Sugimoto N."/>
            <person name="Sugita M."/>
            <person name="Sumikawa N."/>
            <person name="Tanurdzic M."/>
            <person name="Theissen G."/>
            <person name="Ulvskov P."/>
            <person name="Wakazuki S."/>
            <person name="Weng J.K."/>
            <person name="Willats W.W."/>
            <person name="Wipf D."/>
            <person name="Wolf P.G."/>
            <person name="Yang L."/>
            <person name="Zimmer A.D."/>
            <person name="Zhu Q."/>
            <person name="Mitros T."/>
            <person name="Hellsten U."/>
            <person name="Loque D."/>
            <person name="Otillar R."/>
            <person name="Salamov A."/>
            <person name="Schmutz J."/>
            <person name="Shapiro H."/>
            <person name="Lindquist E."/>
            <person name="Lucas S."/>
            <person name="Rokhsar D."/>
            <person name="Grigoriev I.V."/>
        </authorList>
    </citation>
    <scope>NUCLEOTIDE SEQUENCE [LARGE SCALE GENOMIC DNA]</scope>
</reference>
<gene>
    <name evidence="3" type="ORF">SELMODRAFT_411297</name>
</gene>
<dbReference type="KEGG" id="smo:SELMODRAFT_411297"/>
<dbReference type="PROSITE" id="PS51375">
    <property type="entry name" value="PPR"/>
    <property type="match status" value="1"/>
</dbReference>
<dbReference type="Gramene" id="EFJ28722">
    <property type="protein sequence ID" value="EFJ28722"/>
    <property type="gene ID" value="SELMODRAFT_411297"/>
</dbReference>
<organism evidence="4">
    <name type="scientific">Selaginella moellendorffii</name>
    <name type="common">Spikemoss</name>
    <dbReference type="NCBI Taxonomy" id="88036"/>
    <lineage>
        <taxon>Eukaryota</taxon>
        <taxon>Viridiplantae</taxon>
        <taxon>Streptophyta</taxon>
        <taxon>Embryophyta</taxon>
        <taxon>Tracheophyta</taxon>
        <taxon>Lycopodiopsida</taxon>
        <taxon>Selaginellales</taxon>
        <taxon>Selaginellaceae</taxon>
        <taxon>Selaginella</taxon>
    </lineage>
</organism>
<dbReference type="InterPro" id="IPR011990">
    <property type="entry name" value="TPR-like_helical_dom_sf"/>
</dbReference>
<evidence type="ECO:0000313" key="4">
    <source>
        <dbReference type="Proteomes" id="UP000001514"/>
    </source>
</evidence>
<dbReference type="EMBL" id="GL377579">
    <property type="protein sequence ID" value="EFJ28722.1"/>
    <property type="molecule type" value="Genomic_DNA"/>
</dbReference>
<name>D8RH71_SELML</name>
<dbReference type="Gene3D" id="1.25.40.10">
    <property type="entry name" value="Tetratricopeptide repeat domain"/>
    <property type="match status" value="1"/>
</dbReference>
<keyword evidence="1" id="KW-0677">Repeat</keyword>
<keyword evidence="4" id="KW-1185">Reference proteome</keyword>
<proteinExistence type="predicted"/>
<dbReference type="Pfam" id="PF13041">
    <property type="entry name" value="PPR_2"/>
    <property type="match status" value="1"/>
</dbReference>
<evidence type="ECO:0000256" key="1">
    <source>
        <dbReference type="ARBA" id="ARBA00022737"/>
    </source>
</evidence>
<dbReference type="NCBIfam" id="TIGR00756">
    <property type="entry name" value="PPR"/>
    <property type="match status" value="1"/>
</dbReference>
<dbReference type="AlphaFoldDB" id="D8RH71"/>
<sequence>MELDLDGAHIKSSCLVVFMGRARLDFPRLQQPTGQSPARPWGHPGSGVFLWRRHLQMGLVGNLQEEAAVLVEESVTPSVRRASACGICRPGRGSTASRDVPLTASGVVSWNAIIKGYMQRGQGEVALDLFSAMKRRGFKQNAIEDCMIVCWHNEHPGNCSKVLCQERPRLRETLPPDSFG</sequence>
<protein>
    <recommendedName>
        <fullName evidence="5">Pentacotripeptide-repeat region of PRORP domain-containing protein</fullName>
    </recommendedName>
</protein>
<evidence type="ECO:0000313" key="3">
    <source>
        <dbReference type="EMBL" id="EFJ28722.1"/>
    </source>
</evidence>
<dbReference type="Proteomes" id="UP000001514">
    <property type="component" value="Unassembled WGS sequence"/>
</dbReference>
<dbReference type="HOGENOM" id="CLU_1498769_0_0_1"/>
<feature type="repeat" description="PPR" evidence="2">
    <location>
        <begin position="106"/>
        <end position="140"/>
    </location>
</feature>
<evidence type="ECO:0008006" key="5">
    <source>
        <dbReference type="Google" id="ProtNLM"/>
    </source>
</evidence>
<dbReference type="InParanoid" id="D8RH71"/>
<dbReference type="InterPro" id="IPR002885">
    <property type="entry name" value="PPR_rpt"/>
</dbReference>
<evidence type="ECO:0000256" key="2">
    <source>
        <dbReference type="PROSITE-ProRule" id="PRU00708"/>
    </source>
</evidence>